<feature type="transmembrane region" description="Helical" evidence="10">
    <location>
        <begin position="438"/>
        <end position="458"/>
    </location>
</feature>
<proteinExistence type="predicted"/>
<evidence type="ECO:0000256" key="1">
    <source>
        <dbReference type="ARBA" id="ARBA00004651"/>
    </source>
</evidence>
<name>A0ABV6Q7G5_9FLAO</name>
<feature type="transmembrane region" description="Helical" evidence="10">
    <location>
        <begin position="183"/>
        <end position="205"/>
    </location>
</feature>
<feature type="transmembrane region" description="Helical" evidence="10">
    <location>
        <begin position="412"/>
        <end position="432"/>
    </location>
</feature>
<dbReference type="NCBIfam" id="TIGR00797">
    <property type="entry name" value="matE"/>
    <property type="match status" value="1"/>
</dbReference>
<protein>
    <recommendedName>
        <fullName evidence="9">Multidrug-efflux transporter</fullName>
    </recommendedName>
</protein>
<feature type="transmembrane region" description="Helical" evidence="10">
    <location>
        <begin position="34"/>
        <end position="60"/>
    </location>
</feature>
<comment type="subcellular location">
    <subcellularLocation>
        <location evidence="1">Cell membrane</location>
        <topology evidence="1">Multi-pass membrane protein</topology>
    </subcellularLocation>
</comment>
<feature type="transmembrane region" description="Helical" evidence="10">
    <location>
        <begin position="378"/>
        <end position="400"/>
    </location>
</feature>
<keyword evidence="7" id="KW-0406">Ion transport</keyword>
<keyword evidence="2" id="KW-0813">Transport</keyword>
<sequence>MQSNKISIKQFFKYLKIAVSGKEQDFTSGSIRRAVFMLSIPMILEMLMESIFAIVDIFYVSKVSVNAVATIGLTESVITLVYAVAIGLSMAATAIVARRIGEKDREGASQAAVQVIGLGVFVAAIISVIGILYPKEILQLMGGEPELIAEGYGYTQVLLGGNVTIMLLFLINAIFRGAGDASIAMWALVLSNGLNIILDPIFIFGLGPIPAYGVKGAAIATTIGRGTAVIFQLMVLFYGWSKIKVGFKDLVLRVAVMVNLIKVSLGGIGQFLIGTSSWVFLMRIMSEFGSEVLAGYTIAIRVMMFTLMPAWGMSNAAATLVGQNLGAKKPQRAEDSVWKTGKYSAIFMGLVSIIYLIFAPEIIAWFTQDTAVIENGALCLRIIAAGYVFYGYGMVIINAFNGSGDTKTPTWINFICFWLFQLPFAYLMALQFNFGPLGVFMAITIAEVLITIIGILWFKKGHWKSVNV</sequence>
<keyword evidence="3" id="KW-0050">Antiport</keyword>
<evidence type="ECO:0000256" key="5">
    <source>
        <dbReference type="ARBA" id="ARBA00022692"/>
    </source>
</evidence>
<dbReference type="PANTHER" id="PTHR43298:SF2">
    <property type="entry name" value="FMN_FAD EXPORTER YEEO-RELATED"/>
    <property type="match status" value="1"/>
</dbReference>
<dbReference type="InterPro" id="IPR050222">
    <property type="entry name" value="MATE_MdtK"/>
</dbReference>
<evidence type="ECO:0000256" key="6">
    <source>
        <dbReference type="ARBA" id="ARBA00022989"/>
    </source>
</evidence>
<evidence type="ECO:0000256" key="4">
    <source>
        <dbReference type="ARBA" id="ARBA00022475"/>
    </source>
</evidence>
<dbReference type="EMBL" id="JBHLTQ010000003">
    <property type="protein sequence ID" value="MFC0604222.1"/>
    <property type="molecule type" value="Genomic_DNA"/>
</dbReference>
<evidence type="ECO:0000256" key="2">
    <source>
        <dbReference type="ARBA" id="ARBA00022448"/>
    </source>
</evidence>
<organism evidence="11 12">
    <name type="scientific">Winogradskyella pulchriflava</name>
    <dbReference type="NCBI Taxonomy" id="1110688"/>
    <lineage>
        <taxon>Bacteria</taxon>
        <taxon>Pseudomonadati</taxon>
        <taxon>Bacteroidota</taxon>
        <taxon>Flavobacteriia</taxon>
        <taxon>Flavobacteriales</taxon>
        <taxon>Flavobacteriaceae</taxon>
        <taxon>Winogradskyella</taxon>
    </lineage>
</organism>
<dbReference type="Pfam" id="PF01554">
    <property type="entry name" value="MatE"/>
    <property type="match status" value="2"/>
</dbReference>
<dbReference type="PANTHER" id="PTHR43298">
    <property type="entry name" value="MULTIDRUG RESISTANCE PROTEIN NORM-RELATED"/>
    <property type="match status" value="1"/>
</dbReference>
<evidence type="ECO:0000313" key="11">
    <source>
        <dbReference type="EMBL" id="MFC0604222.1"/>
    </source>
</evidence>
<feature type="transmembrane region" description="Helical" evidence="10">
    <location>
        <begin position="343"/>
        <end position="366"/>
    </location>
</feature>
<keyword evidence="8 10" id="KW-0472">Membrane</keyword>
<keyword evidence="12" id="KW-1185">Reference proteome</keyword>
<evidence type="ECO:0000256" key="9">
    <source>
        <dbReference type="ARBA" id="ARBA00031636"/>
    </source>
</evidence>
<keyword evidence="5 10" id="KW-0812">Transmembrane</keyword>
<feature type="transmembrane region" description="Helical" evidence="10">
    <location>
        <begin position="112"/>
        <end position="133"/>
    </location>
</feature>
<feature type="transmembrane region" description="Helical" evidence="10">
    <location>
        <begin position="153"/>
        <end position="171"/>
    </location>
</feature>
<evidence type="ECO:0000256" key="8">
    <source>
        <dbReference type="ARBA" id="ARBA00023136"/>
    </source>
</evidence>
<dbReference type="InterPro" id="IPR048279">
    <property type="entry name" value="MdtK-like"/>
</dbReference>
<evidence type="ECO:0000313" key="12">
    <source>
        <dbReference type="Proteomes" id="UP001589832"/>
    </source>
</evidence>
<dbReference type="PIRSF" id="PIRSF006603">
    <property type="entry name" value="DinF"/>
    <property type="match status" value="1"/>
</dbReference>
<gene>
    <name evidence="11" type="ORF">ACFFGA_06640</name>
</gene>
<keyword evidence="4" id="KW-1003">Cell membrane</keyword>
<feature type="transmembrane region" description="Helical" evidence="10">
    <location>
        <begin position="217"/>
        <end position="238"/>
    </location>
</feature>
<dbReference type="Proteomes" id="UP001589832">
    <property type="component" value="Unassembled WGS sequence"/>
</dbReference>
<evidence type="ECO:0000256" key="7">
    <source>
        <dbReference type="ARBA" id="ARBA00023065"/>
    </source>
</evidence>
<feature type="transmembrane region" description="Helical" evidence="10">
    <location>
        <begin position="293"/>
        <end position="322"/>
    </location>
</feature>
<accession>A0ABV6Q7G5</accession>
<evidence type="ECO:0000256" key="3">
    <source>
        <dbReference type="ARBA" id="ARBA00022449"/>
    </source>
</evidence>
<dbReference type="InterPro" id="IPR002528">
    <property type="entry name" value="MATE_fam"/>
</dbReference>
<comment type="caution">
    <text evidence="11">The sequence shown here is derived from an EMBL/GenBank/DDBJ whole genome shotgun (WGS) entry which is preliminary data.</text>
</comment>
<dbReference type="CDD" id="cd13139">
    <property type="entry name" value="MATE_like_14"/>
    <property type="match status" value="1"/>
</dbReference>
<reference evidence="11 12" key="1">
    <citation type="submission" date="2024-09" db="EMBL/GenBank/DDBJ databases">
        <authorList>
            <person name="Sun Q."/>
            <person name="Mori K."/>
        </authorList>
    </citation>
    <scope>NUCLEOTIDE SEQUENCE [LARGE SCALE GENOMIC DNA]</scope>
    <source>
        <strain evidence="11 12">NCAIM B.02481</strain>
    </source>
</reference>
<dbReference type="RefSeq" id="WP_386061470.1">
    <property type="nucleotide sequence ID" value="NZ_JBHLTQ010000003.1"/>
</dbReference>
<keyword evidence="6 10" id="KW-1133">Transmembrane helix</keyword>
<evidence type="ECO:0000256" key="10">
    <source>
        <dbReference type="SAM" id="Phobius"/>
    </source>
</evidence>